<evidence type="ECO:0000313" key="3">
    <source>
        <dbReference type="Proteomes" id="UP000780801"/>
    </source>
</evidence>
<comment type="caution">
    <text evidence="2">The sequence shown here is derived from an EMBL/GenBank/DDBJ whole genome shotgun (WGS) entry which is preliminary data.</text>
</comment>
<accession>A0A9P6G1F7</accession>
<feature type="region of interest" description="Disordered" evidence="1">
    <location>
        <begin position="1"/>
        <end position="31"/>
    </location>
</feature>
<feature type="region of interest" description="Disordered" evidence="1">
    <location>
        <begin position="186"/>
        <end position="220"/>
    </location>
</feature>
<dbReference type="Proteomes" id="UP000780801">
    <property type="component" value="Unassembled WGS sequence"/>
</dbReference>
<evidence type="ECO:0000313" key="2">
    <source>
        <dbReference type="EMBL" id="KAF9585615.1"/>
    </source>
</evidence>
<reference evidence="2" key="1">
    <citation type="journal article" date="2020" name="Fungal Divers.">
        <title>Resolving the Mortierellaceae phylogeny through synthesis of multi-gene phylogenetics and phylogenomics.</title>
        <authorList>
            <person name="Vandepol N."/>
            <person name="Liber J."/>
            <person name="Desiro A."/>
            <person name="Na H."/>
            <person name="Kennedy M."/>
            <person name="Barry K."/>
            <person name="Grigoriev I.V."/>
            <person name="Miller A.N."/>
            <person name="O'Donnell K."/>
            <person name="Stajich J.E."/>
            <person name="Bonito G."/>
        </authorList>
    </citation>
    <scope>NUCLEOTIDE SEQUENCE</scope>
    <source>
        <strain evidence="2">KOD1015</strain>
    </source>
</reference>
<gene>
    <name evidence="2" type="ORF">BGW38_001524</name>
</gene>
<feature type="compositionally biased region" description="Basic and acidic residues" evidence="1">
    <location>
        <begin position="188"/>
        <end position="204"/>
    </location>
</feature>
<protein>
    <submittedName>
        <fullName evidence="2">Uncharacterized protein</fullName>
    </submittedName>
</protein>
<organism evidence="2 3">
    <name type="scientific">Lunasporangiospora selenospora</name>
    <dbReference type="NCBI Taxonomy" id="979761"/>
    <lineage>
        <taxon>Eukaryota</taxon>
        <taxon>Fungi</taxon>
        <taxon>Fungi incertae sedis</taxon>
        <taxon>Mucoromycota</taxon>
        <taxon>Mortierellomycotina</taxon>
        <taxon>Mortierellomycetes</taxon>
        <taxon>Mortierellales</taxon>
        <taxon>Mortierellaceae</taxon>
        <taxon>Lunasporangiospora</taxon>
    </lineage>
</organism>
<feature type="compositionally biased region" description="Polar residues" evidence="1">
    <location>
        <begin position="205"/>
        <end position="216"/>
    </location>
</feature>
<evidence type="ECO:0000256" key="1">
    <source>
        <dbReference type="SAM" id="MobiDB-lite"/>
    </source>
</evidence>
<keyword evidence="3" id="KW-1185">Reference proteome</keyword>
<feature type="compositionally biased region" description="Polar residues" evidence="1">
    <location>
        <begin position="1"/>
        <end position="27"/>
    </location>
</feature>
<name>A0A9P6G1F7_9FUNG</name>
<dbReference type="EMBL" id="JAABOA010000149">
    <property type="protein sequence ID" value="KAF9585615.1"/>
    <property type="molecule type" value="Genomic_DNA"/>
</dbReference>
<dbReference type="AlphaFoldDB" id="A0A9P6G1F7"/>
<proteinExistence type="predicted"/>
<sequence>MSRLQGSFSNTHTEESLNIVSQEQEQQVGGRPEFKDSFEHLIVQGLTKKLQMLSELTINATTKKDQESKARGAAIELLEYVKELSEDKVQNEFKSAFKAMQQSARQINKAEIGSIPMFTYRRQSQDASGMLRLYECLNKFLVKVIHSPRANQKCKLCKKFKSDEIRRHIITRHVKIKVLCRSCNTPRARTDHCSPSKKTRDNQESAKQAPSGQTSIGPMAVEQTPGDIQIMLIAPDEKLSVFFTANDSRKFEVQIQAENDPQNGAQPPSEAIRTLLAVPMEIHRPLIRIEIRVGSGNPFMTEPLNPPMAYLTFQSDVDTQLLPTVTIPNNTEMIKLCMRDPDNPKNVVGMLTPVDLNTQASFVIVCICVLEALEPDRPL</sequence>